<dbReference type="KEGG" id="pmrn:116938078"/>
<dbReference type="AlphaFoldDB" id="A0AAJ7WKT4"/>
<evidence type="ECO:0000313" key="1">
    <source>
        <dbReference type="Proteomes" id="UP001318040"/>
    </source>
</evidence>
<evidence type="ECO:0000313" key="2">
    <source>
        <dbReference type="RefSeq" id="XP_032801142.1"/>
    </source>
</evidence>
<accession>A0AAJ7WKT4</accession>
<keyword evidence="1" id="KW-1185">Reference proteome</keyword>
<name>A0AAJ7WKT4_PETMA</name>
<proteinExistence type="predicted"/>
<dbReference type="Proteomes" id="UP001318040">
    <property type="component" value="Unplaced"/>
</dbReference>
<protein>
    <submittedName>
        <fullName evidence="2">Exosome complex exonuclease RRP44-like</fullName>
    </submittedName>
</protein>
<sequence length="161" mass="18131">MGLSMLGVITAKNKQQYEDQDAVADHEDGNWPRPVTTYDSSTVEEYVRSLLDNPELIDRLALASEQDVVESRVIFPKHLPLSQLQQGVRSGRFVQGTFLASRENYLEGTLRVRGDGDSDKEVHVSQACFWKEQCCSIVSVSFKNKFTMKQWHSVLGMSSSS</sequence>
<dbReference type="SUPFAM" id="SSF50249">
    <property type="entry name" value="Nucleic acid-binding proteins"/>
    <property type="match status" value="1"/>
</dbReference>
<reference evidence="2" key="1">
    <citation type="submission" date="2025-08" db="UniProtKB">
        <authorList>
            <consortium name="RefSeq"/>
        </authorList>
    </citation>
    <scope>IDENTIFICATION</scope>
    <source>
        <tissue evidence="2">Sperm</tissue>
    </source>
</reference>
<dbReference type="Gene3D" id="2.40.50.690">
    <property type="match status" value="1"/>
</dbReference>
<gene>
    <name evidence="2" type="primary">LOC116938078</name>
</gene>
<dbReference type="InterPro" id="IPR012340">
    <property type="entry name" value="NA-bd_OB-fold"/>
</dbReference>
<organism evidence="1 2">
    <name type="scientific">Petromyzon marinus</name>
    <name type="common">Sea lamprey</name>
    <dbReference type="NCBI Taxonomy" id="7757"/>
    <lineage>
        <taxon>Eukaryota</taxon>
        <taxon>Metazoa</taxon>
        <taxon>Chordata</taxon>
        <taxon>Craniata</taxon>
        <taxon>Vertebrata</taxon>
        <taxon>Cyclostomata</taxon>
        <taxon>Hyperoartia</taxon>
        <taxon>Petromyzontiformes</taxon>
        <taxon>Petromyzontidae</taxon>
        <taxon>Petromyzon</taxon>
    </lineage>
</organism>
<dbReference type="RefSeq" id="XP_032801142.1">
    <property type="nucleotide sequence ID" value="XM_032945251.1"/>
</dbReference>